<feature type="compositionally biased region" description="Basic and acidic residues" evidence="1">
    <location>
        <begin position="92"/>
        <end position="103"/>
    </location>
</feature>
<dbReference type="GeneID" id="111853900"/>
<dbReference type="PANTHER" id="PTHR31796:SF2">
    <property type="entry name" value="SUZ DOMAIN-CONTAINING PROTEIN 1"/>
    <property type="match status" value="1"/>
</dbReference>
<dbReference type="Pfam" id="PF12752">
    <property type="entry name" value="SUZ"/>
    <property type="match status" value="1"/>
</dbReference>
<evidence type="ECO:0000313" key="3">
    <source>
        <dbReference type="Ensembl" id="ENSPKIP00000028887.1"/>
    </source>
</evidence>
<feature type="region of interest" description="Disordered" evidence="1">
    <location>
        <begin position="1"/>
        <end position="23"/>
    </location>
</feature>
<dbReference type="InterPro" id="IPR024771">
    <property type="entry name" value="SUZ"/>
</dbReference>
<feature type="compositionally biased region" description="Polar residues" evidence="1">
    <location>
        <begin position="150"/>
        <end position="159"/>
    </location>
</feature>
<organism evidence="3 4">
    <name type="scientific">Paramormyrops kingsleyae</name>
    <dbReference type="NCBI Taxonomy" id="1676925"/>
    <lineage>
        <taxon>Eukaryota</taxon>
        <taxon>Metazoa</taxon>
        <taxon>Chordata</taxon>
        <taxon>Craniata</taxon>
        <taxon>Vertebrata</taxon>
        <taxon>Euteleostomi</taxon>
        <taxon>Actinopterygii</taxon>
        <taxon>Neopterygii</taxon>
        <taxon>Teleostei</taxon>
        <taxon>Osteoglossocephala</taxon>
        <taxon>Osteoglossomorpha</taxon>
        <taxon>Osteoglossiformes</taxon>
        <taxon>Mormyridae</taxon>
        <taxon>Paramormyrops</taxon>
    </lineage>
</organism>
<sequence length="159" mass="17418">MDDEISDSWEDPAEGGEMQRRGEKLRINQKHRILDSGSGHCPLKTTAIVIQDGALPAAPQPQIRILKRPSSNGSLHPSAGPPRPLPQVKSLAQREAEYAEARRRILGSASPDESPQDSPNAVRPVRMNTPQFPEDSRPNNLAVRQAVSPAGTQGLRQRR</sequence>
<dbReference type="Ensembl" id="ENSPKIT00000009675.1">
    <property type="protein sequence ID" value="ENSPKIP00000028887.1"/>
    <property type="gene ID" value="ENSPKIG00000010352.1"/>
</dbReference>
<dbReference type="GeneTree" id="ENSGT00390000005532"/>
<dbReference type="RefSeq" id="XP_072558206.1">
    <property type="nucleotide sequence ID" value="XM_072702105.1"/>
</dbReference>
<dbReference type="AlphaFoldDB" id="A0A3B3SDP7"/>
<evidence type="ECO:0000313" key="4">
    <source>
        <dbReference type="Proteomes" id="UP000261540"/>
    </source>
</evidence>
<feature type="compositionally biased region" description="Acidic residues" evidence="1">
    <location>
        <begin position="1"/>
        <end position="14"/>
    </location>
</feature>
<reference evidence="3" key="2">
    <citation type="submission" date="2025-09" db="UniProtKB">
        <authorList>
            <consortium name="Ensembl"/>
        </authorList>
    </citation>
    <scope>IDENTIFICATION</scope>
</reference>
<evidence type="ECO:0000259" key="2">
    <source>
        <dbReference type="PROSITE" id="PS51673"/>
    </source>
</evidence>
<dbReference type="PROSITE" id="PS51673">
    <property type="entry name" value="SUZ"/>
    <property type="match status" value="1"/>
</dbReference>
<feature type="domain" description="SUZ" evidence="2">
    <location>
        <begin position="40"/>
        <end position="110"/>
    </location>
</feature>
<accession>A0A3B3SDP7</accession>
<name>A0A3B3SDP7_9TELE</name>
<dbReference type="InterPro" id="IPR039228">
    <property type="entry name" value="SZRD1"/>
</dbReference>
<proteinExistence type="predicted"/>
<reference evidence="3" key="1">
    <citation type="submission" date="2025-08" db="UniProtKB">
        <authorList>
            <consortium name="Ensembl"/>
        </authorList>
    </citation>
    <scope>IDENTIFICATION</scope>
</reference>
<evidence type="ECO:0000256" key="1">
    <source>
        <dbReference type="SAM" id="MobiDB-lite"/>
    </source>
</evidence>
<keyword evidence="4" id="KW-1185">Reference proteome</keyword>
<dbReference type="Proteomes" id="UP000261540">
    <property type="component" value="Unplaced"/>
</dbReference>
<protein>
    <submittedName>
        <fullName evidence="3">SUZ RNA binding domain containing 1</fullName>
    </submittedName>
</protein>
<feature type="region of interest" description="Disordered" evidence="1">
    <location>
        <begin position="60"/>
        <end position="159"/>
    </location>
</feature>
<dbReference type="STRING" id="1676925.ENSPKIP00000028887"/>
<dbReference type="PANTHER" id="PTHR31796">
    <property type="entry name" value="SUZ DOMAIN-CONTAINING PROTEIN 1"/>
    <property type="match status" value="1"/>
</dbReference>